<dbReference type="AlphaFoldDB" id="A0A3B7MVH2"/>
<gene>
    <name evidence="2" type="ORF">D3H65_07670</name>
</gene>
<evidence type="ECO:0008006" key="4">
    <source>
        <dbReference type="Google" id="ProtNLM"/>
    </source>
</evidence>
<keyword evidence="3" id="KW-1185">Reference proteome</keyword>
<proteinExistence type="predicted"/>
<dbReference type="InterPro" id="IPR035093">
    <property type="entry name" value="RelE/ParE_toxin_dom_sf"/>
</dbReference>
<dbReference type="InterPro" id="IPR007712">
    <property type="entry name" value="RelE/ParE_toxin"/>
</dbReference>
<evidence type="ECO:0000256" key="1">
    <source>
        <dbReference type="ARBA" id="ARBA00022649"/>
    </source>
</evidence>
<sequence>MKALPTAPEIHPPDKYKVKNNKNFRAFELHRFRISYLVKEKEIIIARIRHTSQRPLKY</sequence>
<evidence type="ECO:0000313" key="3">
    <source>
        <dbReference type="Proteomes" id="UP000263900"/>
    </source>
</evidence>
<accession>A0A3B7MVH2</accession>
<evidence type="ECO:0000313" key="2">
    <source>
        <dbReference type="EMBL" id="AXY78552.1"/>
    </source>
</evidence>
<organism evidence="2 3">
    <name type="scientific">Paraflavitalea soli</name>
    <dbReference type="NCBI Taxonomy" id="2315862"/>
    <lineage>
        <taxon>Bacteria</taxon>
        <taxon>Pseudomonadati</taxon>
        <taxon>Bacteroidota</taxon>
        <taxon>Chitinophagia</taxon>
        <taxon>Chitinophagales</taxon>
        <taxon>Chitinophagaceae</taxon>
        <taxon>Paraflavitalea</taxon>
    </lineage>
</organism>
<name>A0A3B7MVH2_9BACT</name>
<reference evidence="2 3" key="1">
    <citation type="submission" date="2018-09" db="EMBL/GenBank/DDBJ databases">
        <title>Genome sequencing of strain 6GH32-13.</title>
        <authorList>
            <person name="Weon H.-Y."/>
            <person name="Heo J."/>
            <person name="Kwon S.-W."/>
        </authorList>
    </citation>
    <scope>NUCLEOTIDE SEQUENCE [LARGE SCALE GENOMIC DNA]</scope>
    <source>
        <strain evidence="2 3">5GH32-13</strain>
    </source>
</reference>
<protein>
    <recommendedName>
        <fullName evidence="4">Type II toxin-antitoxin system RelE/ParE family toxin</fullName>
    </recommendedName>
</protein>
<dbReference type="OrthoDB" id="962256at2"/>
<dbReference type="Proteomes" id="UP000263900">
    <property type="component" value="Chromosome"/>
</dbReference>
<dbReference type="Gene3D" id="3.30.2310.20">
    <property type="entry name" value="RelE-like"/>
    <property type="match status" value="1"/>
</dbReference>
<dbReference type="EMBL" id="CP032157">
    <property type="protein sequence ID" value="AXY78552.1"/>
    <property type="molecule type" value="Genomic_DNA"/>
</dbReference>
<dbReference type="KEGG" id="pseg:D3H65_07670"/>
<keyword evidence="1" id="KW-1277">Toxin-antitoxin system</keyword>
<dbReference type="Pfam" id="PF05016">
    <property type="entry name" value="ParE_toxin"/>
    <property type="match status" value="1"/>
</dbReference>